<comment type="caution">
    <text evidence="17">The sequence shown here is derived from an EMBL/GenBank/DDBJ whole genome shotgun (WGS) entry which is preliminary data.</text>
</comment>
<feature type="domain" description="TonB-dependent receptor-like beta-barrel" evidence="15">
    <location>
        <begin position="263"/>
        <end position="664"/>
    </location>
</feature>
<organism evidence="17 18">
    <name type="scientific">SAR86 cluster bacterium</name>
    <dbReference type="NCBI Taxonomy" id="2030880"/>
    <lineage>
        <taxon>Bacteria</taxon>
        <taxon>Pseudomonadati</taxon>
        <taxon>Pseudomonadota</taxon>
        <taxon>Gammaproteobacteria</taxon>
        <taxon>SAR86 cluster</taxon>
    </lineage>
</organism>
<dbReference type="PROSITE" id="PS01156">
    <property type="entry name" value="TONB_DEPENDENT_REC_2"/>
    <property type="match status" value="1"/>
</dbReference>
<dbReference type="Pfam" id="PF00593">
    <property type="entry name" value="TonB_dep_Rec_b-barrel"/>
    <property type="match status" value="1"/>
</dbReference>
<dbReference type="Gene3D" id="2.40.170.20">
    <property type="entry name" value="TonB-dependent receptor, beta-barrel domain"/>
    <property type="match status" value="1"/>
</dbReference>
<dbReference type="InterPro" id="IPR039426">
    <property type="entry name" value="TonB-dep_rcpt-like"/>
</dbReference>
<protein>
    <submittedName>
        <fullName evidence="17">TonB-dependent receptor</fullName>
    </submittedName>
</protein>
<evidence type="ECO:0000256" key="11">
    <source>
        <dbReference type="ARBA" id="ARBA00023237"/>
    </source>
</evidence>
<evidence type="ECO:0000256" key="8">
    <source>
        <dbReference type="ARBA" id="ARBA00023065"/>
    </source>
</evidence>
<dbReference type="InterPro" id="IPR000531">
    <property type="entry name" value="Beta-barrel_TonB"/>
</dbReference>
<keyword evidence="6" id="KW-0732">Signal</keyword>
<dbReference type="SUPFAM" id="SSF56935">
    <property type="entry name" value="Porins"/>
    <property type="match status" value="1"/>
</dbReference>
<dbReference type="PROSITE" id="PS52016">
    <property type="entry name" value="TONB_DEPENDENT_REC_3"/>
    <property type="match status" value="1"/>
</dbReference>
<evidence type="ECO:0000256" key="6">
    <source>
        <dbReference type="ARBA" id="ARBA00022729"/>
    </source>
</evidence>
<proteinExistence type="inferred from homology"/>
<evidence type="ECO:0000256" key="4">
    <source>
        <dbReference type="ARBA" id="ARBA00022496"/>
    </source>
</evidence>
<keyword evidence="10 12" id="KW-0472">Membrane</keyword>
<reference evidence="17 18" key="1">
    <citation type="journal article" date="2018" name="Microbiome">
        <title>Fine metagenomic profile of the Mediterranean stratified and mixed water columns revealed by assembly and recruitment.</title>
        <authorList>
            <person name="Haro-Moreno J.M."/>
            <person name="Lopez-Perez M."/>
            <person name="De La Torre J.R."/>
            <person name="Picazo A."/>
            <person name="Camacho A."/>
            <person name="Rodriguez-Valera F."/>
        </authorList>
    </citation>
    <scope>NUCLEOTIDE SEQUENCE [LARGE SCALE GENOMIC DNA]</scope>
    <source>
        <strain evidence="17">MED-G78</strain>
    </source>
</reference>
<feature type="domain" description="TonB-dependent receptor plug" evidence="16">
    <location>
        <begin position="45"/>
        <end position="149"/>
    </location>
</feature>
<comment type="subcellular location">
    <subcellularLocation>
        <location evidence="1 12">Cell outer membrane</location>
        <topology evidence="1 12">Multi-pass membrane protein</topology>
    </subcellularLocation>
</comment>
<keyword evidence="11 12" id="KW-0998">Cell outer membrane</keyword>
<evidence type="ECO:0000256" key="14">
    <source>
        <dbReference type="RuleBase" id="RU003357"/>
    </source>
</evidence>
<evidence type="ECO:0000256" key="3">
    <source>
        <dbReference type="ARBA" id="ARBA00022452"/>
    </source>
</evidence>
<dbReference type="Pfam" id="PF07715">
    <property type="entry name" value="Plug"/>
    <property type="match status" value="1"/>
</dbReference>
<evidence type="ECO:0000256" key="5">
    <source>
        <dbReference type="ARBA" id="ARBA00022692"/>
    </source>
</evidence>
<evidence type="ECO:0000313" key="18">
    <source>
        <dbReference type="Proteomes" id="UP000252915"/>
    </source>
</evidence>
<evidence type="ECO:0000256" key="2">
    <source>
        <dbReference type="ARBA" id="ARBA00022448"/>
    </source>
</evidence>
<dbReference type="EMBL" id="QOPI01000003">
    <property type="protein sequence ID" value="RCL45332.1"/>
    <property type="molecule type" value="Genomic_DNA"/>
</dbReference>
<comment type="similarity">
    <text evidence="12 14">Belongs to the TonB-dependent receptor family.</text>
</comment>
<sequence>MNTIKNSLFVFSLFFSISLIALETKSQIVEEIIVKGNWRDTSILEEDSSVVVIDITTIKSQPIKHFENLSYLVPNLNFAASDSRARHFQIRGVGERSGYERTPNSAVGFLIDDIDYSGQGGIATTFDIDQIEVYRGPQGSRIGSNALAGLIYIKTKEPTDEFEGTSEITLGTYGAANRGIAFGGPTKFNKDITYRLVLRNDYSDGFRKNLYLDKSDTSKKDESTFRFKSNWKLSNKTLIKILITQIDMDDPADIWTIDGSLNTLSDRPGMDSQKTDAYGIKVFYQFKGFEFQSLTSMTDTGVVLSYDADWGNTNSHAPYTYDYFSETLRNRETLSHEFRLVSDSADFRANNFTEWVLGVSYFDIKESNIKKDDGIYGDPADPYGPYESKSSSLSNFSSDNYSFFGNFDYLLNQTTKFSLGLRWEDYESNYNDSFEESFNPSSKMSGGKISINKILSKGSNIFISAARGFNQGGFNLNLGLTPDSMNSNLYYDPEFLTNYEIGFNSKLFNSKMNFAAVVFYSDREDQQVLISKQVDPTDPNTFSFLTQNAAEGVNKGYEINMDLKLKESVKIYANLGFLNTIIKNWQSRPDLQGRAQAHAPEKSYAIGMNWSLSDKAYLSLDVVGKSSFYYSDSHDNKSKSYSLTNINYQYFSGQWTYTLWARNVFDTYYSVRGFYFGNEAPNFEDTLYERHGDPRHIGISIRYDF</sequence>
<dbReference type="GO" id="GO:0006826">
    <property type="term" value="P:iron ion transport"/>
    <property type="evidence" value="ECO:0007669"/>
    <property type="project" value="UniProtKB-KW"/>
</dbReference>
<keyword evidence="9 14" id="KW-0798">TonB box</keyword>
<keyword evidence="5 12" id="KW-0812">Transmembrane</keyword>
<dbReference type="GO" id="GO:0009279">
    <property type="term" value="C:cell outer membrane"/>
    <property type="evidence" value="ECO:0007669"/>
    <property type="project" value="UniProtKB-SubCell"/>
</dbReference>
<evidence type="ECO:0000256" key="9">
    <source>
        <dbReference type="ARBA" id="ARBA00023077"/>
    </source>
</evidence>
<keyword evidence="8" id="KW-0406">Ion transport</keyword>
<keyword evidence="7" id="KW-0408">Iron</keyword>
<evidence type="ECO:0000256" key="13">
    <source>
        <dbReference type="PROSITE-ProRule" id="PRU10144"/>
    </source>
</evidence>
<evidence type="ECO:0000256" key="7">
    <source>
        <dbReference type="ARBA" id="ARBA00023004"/>
    </source>
</evidence>
<dbReference type="PANTHER" id="PTHR32552:SF81">
    <property type="entry name" value="TONB-DEPENDENT OUTER MEMBRANE RECEPTOR"/>
    <property type="match status" value="1"/>
</dbReference>
<evidence type="ECO:0000313" key="17">
    <source>
        <dbReference type="EMBL" id="RCL45332.1"/>
    </source>
</evidence>
<dbReference type="InterPro" id="IPR036942">
    <property type="entry name" value="Beta-barrel_TonB_sf"/>
</dbReference>
<name>A0A368C8H7_9GAMM</name>
<dbReference type="Proteomes" id="UP000252915">
    <property type="component" value="Unassembled WGS sequence"/>
</dbReference>
<keyword evidence="4" id="KW-0410">Iron transport</keyword>
<dbReference type="InterPro" id="IPR012910">
    <property type="entry name" value="Plug_dom"/>
</dbReference>
<dbReference type="InterPro" id="IPR010917">
    <property type="entry name" value="TonB_rcpt_CS"/>
</dbReference>
<evidence type="ECO:0000259" key="16">
    <source>
        <dbReference type="Pfam" id="PF07715"/>
    </source>
</evidence>
<evidence type="ECO:0000256" key="1">
    <source>
        <dbReference type="ARBA" id="ARBA00004571"/>
    </source>
</evidence>
<evidence type="ECO:0000256" key="12">
    <source>
        <dbReference type="PROSITE-ProRule" id="PRU01360"/>
    </source>
</evidence>
<evidence type="ECO:0000259" key="15">
    <source>
        <dbReference type="Pfam" id="PF00593"/>
    </source>
</evidence>
<keyword evidence="3 12" id="KW-1134">Transmembrane beta strand</keyword>
<evidence type="ECO:0000256" key="10">
    <source>
        <dbReference type="ARBA" id="ARBA00023136"/>
    </source>
</evidence>
<dbReference type="PANTHER" id="PTHR32552">
    <property type="entry name" value="FERRICHROME IRON RECEPTOR-RELATED"/>
    <property type="match status" value="1"/>
</dbReference>
<accession>A0A368C8H7</accession>
<keyword evidence="17" id="KW-0675">Receptor</keyword>
<gene>
    <name evidence="17" type="ORF">DBW92_01020</name>
</gene>
<dbReference type="AlphaFoldDB" id="A0A368C8H7"/>
<feature type="short sequence motif" description="TonB C-terminal box" evidence="13">
    <location>
        <begin position="688"/>
        <end position="705"/>
    </location>
</feature>
<keyword evidence="2 12" id="KW-0813">Transport</keyword>